<keyword evidence="3" id="KW-0808">Transferase</keyword>
<reference evidence="5" key="1">
    <citation type="journal article" date="2014" name="Int. J. Syst. Evol. Microbiol.">
        <title>Complete genome sequence of Corynebacterium casei LMG S-19264T (=DSM 44701T), isolated from a smear-ripened cheese.</title>
        <authorList>
            <consortium name="US DOE Joint Genome Institute (JGI-PGF)"/>
            <person name="Walter F."/>
            <person name="Albersmeier A."/>
            <person name="Kalinowski J."/>
            <person name="Ruckert C."/>
        </authorList>
    </citation>
    <scope>NUCLEOTIDE SEQUENCE</scope>
    <source>
        <strain evidence="5">CGMCC 1.12408</strain>
    </source>
</reference>
<evidence type="ECO:0000313" key="6">
    <source>
        <dbReference type="Proteomes" id="UP000613512"/>
    </source>
</evidence>
<dbReference type="InterPro" id="IPR050519">
    <property type="entry name" value="Glycosyltransf_28_UgtP"/>
</dbReference>
<comment type="caution">
    <text evidence="5">The sequence shown here is derived from an EMBL/GenBank/DDBJ whole genome shotgun (WGS) entry which is preliminary data.</text>
</comment>
<dbReference type="SUPFAM" id="SSF53756">
    <property type="entry name" value="UDP-Glycosyltransferase/glycogen phosphorylase"/>
    <property type="match status" value="1"/>
</dbReference>
<dbReference type="Pfam" id="PF06925">
    <property type="entry name" value="MGDG_synth"/>
    <property type="match status" value="1"/>
</dbReference>
<accession>A0A916W5F8</accession>
<evidence type="ECO:0000256" key="2">
    <source>
        <dbReference type="ARBA" id="ARBA00022676"/>
    </source>
</evidence>
<dbReference type="GO" id="GO:0016020">
    <property type="term" value="C:membrane"/>
    <property type="evidence" value="ECO:0007669"/>
    <property type="project" value="GOC"/>
</dbReference>
<evidence type="ECO:0000256" key="3">
    <source>
        <dbReference type="ARBA" id="ARBA00022679"/>
    </source>
</evidence>
<dbReference type="GO" id="GO:0009247">
    <property type="term" value="P:glycolipid biosynthetic process"/>
    <property type="evidence" value="ECO:0007669"/>
    <property type="project" value="InterPro"/>
</dbReference>
<keyword evidence="6" id="KW-1185">Reference proteome</keyword>
<dbReference type="Proteomes" id="UP000613512">
    <property type="component" value="Unassembled WGS sequence"/>
</dbReference>
<name>A0A916W5F8_9BACI</name>
<dbReference type="PANTHER" id="PTHR43025:SF3">
    <property type="entry name" value="MONOGALACTOSYLDIACYLGLYCEROL SYNTHASE 1, CHLOROPLASTIC"/>
    <property type="match status" value="1"/>
</dbReference>
<proteinExistence type="inferred from homology"/>
<protein>
    <submittedName>
        <fullName evidence="5">Glycosyltransferase YkoN</fullName>
    </submittedName>
</protein>
<feature type="domain" description="Diacylglycerol glucosyltransferase N-terminal" evidence="4">
    <location>
        <begin position="21"/>
        <end position="187"/>
    </location>
</feature>
<evidence type="ECO:0000259" key="4">
    <source>
        <dbReference type="Pfam" id="PF06925"/>
    </source>
</evidence>
<dbReference type="AlphaFoldDB" id="A0A916W5F8"/>
<dbReference type="PANTHER" id="PTHR43025">
    <property type="entry name" value="MONOGALACTOSYLDIACYLGLYCEROL SYNTHASE"/>
    <property type="match status" value="1"/>
</dbReference>
<reference evidence="5" key="2">
    <citation type="submission" date="2020-09" db="EMBL/GenBank/DDBJ databases">
        <authorList>
            <person name="Sun Q."/>
            <person name="Zhou Y."/>
        </authorList>
    </citation>
    <scope>NUCLEOTIDE SEQUENCE</scope>
    <source>
        <strain evidence="5">CGMCC 1.12408</strain>
    </source>
</reference>
<dbReference type="RefSeq" id="WP_188383484.1">
    <property type="nucleotide sequence ID" value="NZ_BMEY01000003.1"/>
</dbReference>
<comment type="similarity">
    <text evidence="1">Belongs to the glycosyltransferase 28 family.</text>
</comment>
<sequence>MNSRQHEGALFLPFMQIPTGHHHVADAVMEELEHIINEITCEKVDILSYSYGKIEKLVTATYLNSIRIMPKAYNSLYHFLAVKNQSKRSRQFLYELLFTSFFKRLILQHHPRVLFCTHCLPSNIASVLKEKGKLQAITVNVYTDFFVNRVWGIRGIDYHFVPSIRVKQFLLNLGVKEEKIFVTGIPIHPIFHKHQDKKGKMKNHILIAGGSLGVGSMEKLIPKNPTLTYSVLCGHNRKLHEHIIKMNHPQIIPIPYLHSKEAMNHLYHQVDAVITKPGGVTISECLHKQIPIFTCNALPGQEKINEMELRELGIINSLDPFINIETQILDFFLDQDRLFNYQENIKAYHQDLDIQSLSDILLSIYK</sequence>
<evidence type="ECO:0000313" key="5">
    <source>
        <dbReference type="EMBL" id="GGA67307.1"/>
    </source>
</evidence>
<dbReference type="InterPro" id="IPR009695">
    <property type="entry name" value="Diacylglyc_glucosyltr_N"/>
</dbReference>
<gene>
    <name evidence="5" type="primary">ykoN</name>
    <name evidence="5" type="ORF">GCM10008025_08970</name>
</gene>
<dbReference type="Gene3D" id="3.40.50.2000">
    <property type="entry name" value="Glycogen Phosphorylase B"/>
    <property type="match status" value="1"/>
</dbReference>
<organism evidence="5 6">
    <name type="scientific">Ornithinibacillus halotolerans</name>
    <dbReference type="NCBI Taxonomy" id="1274357"/>
    <lineage>
        <taxon>Bacteria</taxon>
        <taxon>Bacillati</taxon>
        <taxon>Bacillota</taxon>
        <taxon>Bacilli</taxon>
        <taxon>Bacillales</taxon>
        <taxon>Bacillaceae</taxon>
        <taxon>Ornithinibacillus</taxon>
    </lineage>
</organism>
<dbReference type="EMBL" id="BMEY01000003">
    <property type="protein sequence ID" value="GGA67307.1"/>
    <property type="molecule type" value="Genomic_DNA"/>
</dbReference>
<evidence type="ECO:0000256" key="1">
    <source>
        <dbReference type="ARBA" id="ARBA00006962"/>
    </source>
</evidence>
<keyword evidence="2" id="KW-0328">Glycosyltransferase</keyword>
<dbReference type="GO" id="GO:0016758">
    <property type="term" value="F:hexosyltransferase activity"/>
    <property type="evidence" value="ECO:0007669"/>
    <property type="project" value="InterPro"/>
</dbReference>